<sequence length="63" mass="7681">MNMKELLIQEVEKSPDFILQEVWDFLQFLNAKYQQDKLEMSLMSESSLQKDWLQPEEDEAWQK</sequence>
<evidence type="ECO:0000313" key="1">
    <source>
        <dbReference type="EMBL" id="MBE9146298.1"/>
    </source>
</evidence>
<evidence type="ECO:0000313" key="2">
    <source>
        <dbReference type="Proteomes" id="UP000640725"/>
    </source>
</evidence>
<reference evidence="1 2" key="1">
    <citation type="submission" date="2020-10" db="EMBL/GenBank/DDBJ databases">
        <authorList>
            <person name="Castelo-Branco R."/>
            <person name="Eusebio N."/>
            <person name="Adriana R."/>
            <person name="Vieira A."/>
            <person name="Brugerolle De Fraissinette N."/>
            <person name="Rezende De Castro R."/>
            <person name="Schneider M.P."/>
            <person name="Vasconcelos V."/>
            <person name="Leao P.N."/>
        </authorList>
    </citation>
    <scope>NUCLEOTIDE SEQUENCE [LARGE SCALE GENOMIC DNA]</scope>
    <source>
        <strain evidence="1 2">LEGE 06226</strain>
    </source>
</reference>
<protein>
    <submittedName>
        <fullName evidence="1">DUF2281 domain-containing protein</fullName>
    </submittedName>
</protein>
<accession>A0ABR9UIL2</accession>
<name>A0ABR9UIL2_9CYAN</name>
<dbReference type="RefSeq" id="WP_193871651.1">
    <property type="nucleotide sequence ID" value="NZ_JADEWU010000092.1"/>
</dbReference>
<keyword evidence="2" id="KW-1185">Reference proteome</keyword>
<gene>
    <name evidence="1" type="ORF">IQ236_24200</name>
</gene>
<organism evidence="1 2">
    <name type="scientific">Planktothrix mougeotii LEGE 06226</name>
    <dbReference type="NCBI Taxonomy" id="1828728"/>
    <lineage>
        <taxon>Bacteria</taxon>
        <taxon>Bacillati</taxon>
        <taxon>Cyanobacteriota</taxon>
        <taxon>Cyanophyceae</taxon>
        <taxon>Oscillatoriophycideae</taxon>
        <taxon>Oscillatoriales</taxon>
        <taxon>Microcoleaceae</taxon>
        <taxon>Planktothrix</taxon>
    </lineage>
</organism>
<proteinExistence type="predicted"/>
<dbReference type="EMBL" id="JADEWU010000092">
    <property type="protein sequence ID" value="MBE9146298.1"/>
    <property type="molecule type" value="Genomic_DNA"/>
</dbReference>
<dbReference type="Proteomes" id="UP000640725">
    <property type="component" value="Unassembled WGS sequence"/>
</dbReference>
<comment type="caution">
    <text evidence="1">The sequence shown here is derived from an EMBL/GenBank/DDBJ whole genome shotgun (WGS) entry which is preliminary data.</text>
</comment>